<feature type="non-terminal residue" evidence="1">
    <location>
        <position position="65"/>
    </location>
</feature>
<comment type="caution">
    <text evidence="1">The sequence shown here is derived from an EMBL/GenBank/DDBJ whole genome shotgun (WGS) entry which is preliminary data.</text>
</comment>
<reference evidence="1 2" key="1">
    <citation type="submission" date="2013-11" db="EMBL/GenBank/DDBJ databases">
        <title>The Genome Sequence of Phytophthora parasitica P1976.</title>
        <authorList>
            <consortium name="The Broad Institute Genomics Platform"/>
            <person name="Russ C."/>
            <person name="Tyler B."/>
            <person name="Panabieres F."/>
            <person name="Shan W."/>
            <person name="Tripathy S."/>
            <person name="Grunwald N."/>
            <person name="Machado M."/>
            <person name="Johnson C.S."/>
            <person name="Walker B."/>
            <person name="Young S."/>
            <person name="Zeng Q."/>
            <person name="Gargeya S."/>
            <person name="Fitzgerald M."/>
            <person name="Haas B."/>
            <person name="Abouelleil A."/>
            <person name="Allen A.W."/>
            <person name="Alvarado L."/>
            <person name="Arachchi H.M."/>
            <person name="Berlin A.M."/>
            <person name="Chapman S.B."/>
            <person name="Gainer-Dewar J."/>
            <person name="Goldberg J."/>
            <person name="Griggs A."/>
            <person name="Gujja S."/>
            <person name="Hansen M."/>
            <person name="Howarth C."/>
            <person name="Imamovic A."/>
            <person name="Ireland A."/>
            <person name="Larimer J."/>
            <person name="McCowan C."/>
            <person name="Murphy C."/>
            <person name="Pearson M."/>
            <person name="Poon T.W."/>
            <person name="Priest M."/>
            <person name="Roberts A."/>
            <person name="Saif S."/>
            <person name="Shea T."/>
            <person name="Sisk P."/>
            <person name="Sykes S."/>
            <person name="Wortman J."/>
            <person name="Nusbaum C."/>
            <person name="Birren B."/>
        </authorList>
    </citation>
    <scope>NUCLEOTIDE SEQUENCE [LARGE SCALE GENOMIC DNA]</scope>
    <source>
        <strain evidence="1 2">P1976</strain>
    </source>
</reference>
<gene>
    <name evidence="1" type="ORF">F444_16148</name>
</gene>
<dbReference type="Proteomes" id="UP000028582">
    <property type="component" value="Unassembled WGS sequence"/>
</dbReference>
<proteinExistence type="predicted"/>
<name>A0A080ZJF0_PHYNI</name>
<dbReference type="AlphaFoldDB" id="A0A080ZJF0"/>
<protein>
    <submittedName>
        <fullName evidence="1">Uncharacterized protein</fullName>
    </submittedName>
</protein>
<sequence length="65" mass="7739">MDIPSHIVHKYFKRQHYWNIGQRLAIQSTLPPLAFPHQIYYTKKQEHSLFQYLPSLTNLRAAACQ</sequence>
<organism evidence="1 2">
    <name type="scientific">Phytophthora nicotianae P1976</name>
    <dbReference type="NCBI Taxonomy" id="1317066"/>
    <lineage>
        <taxon>Eukaryota</taxon>
        <taxon>Sar</taxon>
        <taxon>Stramenopiles</taxon>
        <taxon>Oomycota</taxon>
        <taxon>Peronosporomycetes</taxon>
        <taxon>Peronosporales</taxon>
        <taxon>Peronosporaceae</taxon>
        <taxon>Phytophthora</taxon>
    </lineage>
</organism>
<evidence type="ECO:0000313" key="2">
    <source>
        <dbReference type="Proteomes" id="UP000028582"/>
    </source>
</evidence>
<evidence type="ECO:0000313" key="1">
    <source>
        <dbReference type="EMBL" id="ETO66761.1"/>
    </source>
</evidence>
<accession>A0A080ZJF0</accession>
<dbReference type="EMBL" id="ANJA01002991">
    <property type="protein sequence ID" value="ETO66761.1"/>
    <property type="molecule type" value="Genomic_DNA"/>
</dbReference>